<organism evidence="4 5">
    <name type="scientific">candidate division WOR-3 bacterium</name>
    <dbReference type="NCBI Taxonomy" id="2052148"/>
    <lineage>
        <taxon>Bacteria</taxon>
        <taxon>Bacteria division WOR-3</taxon>
    </lineage>
</organism>
<keyword evidence="2" id="KW-1133">Transmembrane helix</keyword>
<proteinExistence type="predicted"/>
<evidence type="ECO:0000313" key="4">
    <source>
        <dbReference type="EMBL" id="RKX71619.1"/>
    </source>
</evidence>
<keyword evidence="2" id="KW-0812">Transmembrane</keyword>
<reference evidence="4 5" key="1">
    <citation type="submission" date="2018-06" db="EMBL/GenBank/DDBJ databases">
        <title>Extensive metabolic versatility and redundancy in microbially diverse, dynamic hydrothermal sediments.</title>
        <authorList>
            <person name="Dombrowski N."/>
            <person name="Teske A."/>
            <person name="Baker B.J."/>
        </authorList>
    </citation>
    <scope>NUCLEOTIDE SEQUENCE [LARGE SCALE GENOMIC DNA]</scope>
    <source>
        <strain evidence="4">B36_G15</strain>
    </source>
</reference>
<feature type="transmembrane region" description="Helical" evidence="2">
    <location>
        <begin position="125"/>
        <end position="144"/>
    </location>
</feature>
<evidence type="ECO:0000256" key="2">
    <source>
        <dbReference type="SAM" id="Phobius"/>
    </source>
</evidence>
<keyword evidence="1" id="KW-0560">Oxidoreductase</keyword>
<dbReference type="Gene3D" id="3.40.920.10">
    <property type="entry name" value="Pyruvate-ferredoxin oxidoreductase, PFOR, domain III"/>
    <property type="match status" value="1"/>
</dbReference>
<protein>
    <submittedName>
        <fullName evidence="4">Pyruvate ferredoxin oxidoreductase</fullName>
    </submittedName>
</protein>
<dbReference type="Pfam" id="PF01558">
    <property type="entry name" value="POR"/>
    <property type="match status" value="1"/>
</dbReference>
<keyword evidence="2" id="KW-0472">Membrane</keyword>
<dbReference type="InterPro" id="IPR052554">
    <property type="entry name" value="2-oxoglutarate_synth_KorC"/>
</dbReference>
<dbReference type="PANTHER" id="PTHR42730:SF1">
    <property type="entry name" value="2-OXOGLUTARATE SYNTHASE SUBUNIT KORC"/>
    <property type="match status" value="1"/>
</dbReference>
<dbReference type="NCBIfam" id="TIGR02175">
    <property type="entry name" value="PorC_KorC"/>
    <property type="match status" value="1"/>
</dbReference>
<evidence type="ECO:0000259" key="3">
    <source>
        <dbReference type="Pfam" id="PF01558"/>
    </source>
</evidence>
<feature type="domain" description="Pyruvate/ketoisovalerate oxidoreductase catalytic" evidence="3">
    <location>
        <begin position="10"/>
        <end position="172"/>
    </location>
</feature>
<sequence>MTEIRVCGFGGQGIIRAGYIIGKAASLFEEKHATLTQSFGPEARGGACSAQVVIDTERVLYPYVTHPNVLIAMSQEALEKYQSEMSEEGILLYDEDLVKPKKIREKIRAYAIPATRIAEELGRRIVANLVMLGFFTAITGIVSYEAMKKAIPGSVPERALELNLKAFERGYDYGLEVLKKQKKKEE</sequence>
<name>A0A660SLG8_UNCW3</name>
<gene>
    <name evidence="4" type="ORF">DRP53_01030</name>
</gene>
<dbReference type="SUPFAM" id="SSF53323">
    <property type="entry name" value="Pyruvate-ferredoxin oxidoreductase, PFOR, domain III"/>
    <property type="match status" value="1"/>
</dbReference>
<dbReference type="AlphaFoldDB" id="A0A660SLG8"/>
<dbReference type="Proteomes" id="UP000268469">
    <property type="component" value="Unassembled WGS sequence"/>
</dbReference>
<accession>A0A660SLG8</accession>
<evidence type="ECO:0000256" key="1">
    <source>
        <dbReference type="ARBA" id="ARBA00023002"/>
    </source>
</evidence>
<dbReference type="PANTHER" id="PTHR42730">
    <property type="entry name" value="2-OXOGLUTARATE SYNTHASE SUBUNIT KORC"/>
    <property type="match status" value="1"/>
</dbReference>
<evidence type="ECO:0000313" key="5">
    <source>
        <dbReference type="Proteomes" id="UP000268469"/>
    </source>
</evidence>
<dbReference type="InterPro" id="IPR011894">
    <property type="entry name" value="PorC_KorC"/>
</dbReference>
<comment type="caution">
    <text evidence="4">The sequence shown here is derived from an EMBL/GenBank/DDBJ whole genome shotgun (WGS) entry which is preliminary data.</text>
</comment>
<dbReference type="InterPro" id="IPR019752">
    <property type="entry name" value="Pyrv/ketoisovalerate_OxRed_cat"/>
</dbReference>
<dbReference type="EMBL" id="QNBE01000005">
    <property type="protein sequence ID" value="RKX71619.1"/>
    <property type="molecule type" value="Genomic_DNA"/>
</dbReference>
<keyword evidence="4" id="KW-0670">Pyruvate</keyword>
<dbReference type="InterPro" id="IPR002869">
    <property type="entry name" value="Pyrv_flavodox_OxRed_cen"/>
</dbReference>
<dbReference type="GO" id="GO:0016625">
    <property type="term" value="F:oxidoreductase activity, acting on the aldehyde or oxo group of donors, iron-sulfur protein as acceptor"/>
    <property type="evidence" value="ECO:0007669"/>
    <property type="project" value="InterPro"/>
</dbReference>